<dbReference type="OrthoDB" id="9801517at2"/>
<dbReference type="PANTHER" id="PTHR31727">
    <property type="entry name" value="OLEOYL-ACYL CARRIER PROTEIN THIOESTERASE 1, CHLOROPLASTIC"/>
    <property type="match status" value="1"/>
</dbReference>
<evidence type="ECO:0000256" key="7">
    <source>
        <dbReference type="ARBA" id="ARBA00023160"/>
    </source>
</evidence>
<feature type="domain" description="Acyl-ACP thioesterase-like C-terminal" evidence="9">
    <location>
        <begin position="155"/>
        <end position="212"/>
    </location>
</feature>
<dbReference type="GO" id="GO:0000036">
    <property type="term" value="F:acyl carrier activity"/>
    <property type="evidence" value="ECO:0007669"/>
    <property type="project" value="TreeGrafter"/>
</dbReference>
<dbReference type="Proteomes" id="UP000184609">
    <property type="component" value="Unassembled WGS sequence"/>
</dbReference>
<evidence type="ECO:0000256" key="5">
    <source>
        <dbReference type="ARBA" id="ARBA00022946"/>
    </source>
</evidence>
<keyword evidence="11" id="KW-1185">Reference proteome</keyword>
<keyword evidence="5" id="KW-0809">Transit peptide</keyword>
<sequence>MKYPESFQFQKNFEINSFFVNPKGSLRIKGLADLLQEIAWKHADSQDFGRNLSEANQMWVLARLELKLFQMPKWGQKVELFTGGRGVDKIFAFREFLMRDLDGNVLVRGMSSWLLLDSNSKKMLRPEMVLPVELFDPALKPDWQPGKIIKNGELMKEETIMVKASDLDLYNHVNNTSYVRWVEDLIYDLVPHVKQFSINYLSECLLGDEVTLQLFKDENAFFVMGSVEGKASFSVEVNLESL</sequence>
<keyword evidence="3" id="KW-0378">Hydrolase</keyword>
<evidence type="ECO:0000256" key="3">
    <source>
        <dbReference type="ARBA" id="ARBA00022801"/>
    </source>
</evidence>
<evidence type="ECO:0000313" key="10">
    <source>
        <dbReference type="EMBL" id="SHO63192.1"/>
    </source>
</evidence>
<dbReference type="SUPFAM" id="SSF54637">
    <property type="entry name" value="Thioesterase/thiol ester dehydrase-isomerase"/>
    <property type="match status" value="2"/>
</dbReference>
<evidence type="ECO:0000313" key="11">
    <source>
        <dbReference type="Proteomes" id="UP000184609"/>
    </source>
</evidence>
<dbReference type="InterPro" id="IPR045023">
    <property type="entry name" value="FATA/B"/>
</dbReference>
<organism evidence="10 11">
    <name type="scientific">Algoriphagus zhangzhouensis</name>
    <dbReference type="NCBI Taxonomy" id="1073327"/>
    <lineage>
        <taxon>Bacteria</taxon>
        <taxon>Pseudomonadati</taxon>
        <taxon>Bacteroidota</taxon>
        <taxon>Cytophagia</taxon>
        <taxon>Cytophagales</taxon>
        <taxon>Cyclobacteriaceae</taxon>
        <taxon>Algoriphagus</taxon>
    </lineage>
</organism>
<evidence type="ECO:0000256" key="4">
    <source>
        <dbReference type="ARBA" id="ARBA00022832"/>
    </source>
</evidence>
<proteinExistence type="inferred from homology"/>
<dbReference type="RefSeq" id="WP_073572206.1">
    <property type="nucleotide sequence ID" value="NZ_FRXN01000003.1"/>
</dbReference>
<accession>A0A1M7ZEC3</accession>
<gene>
    <name evidence="10" type="ORF">SAMN04488108_2587</name>
</gene>
<dbReference type="GO" id="GO:0016297">
    <property type="term" value="F:fatty acyl-[ACP] hydrolase activity"/>
    <property type="evidence" value="ECO:0007669"/>
    <property type="project" value="InterPro"/>
</dbReference>
<dbReference type="Pfam" id="PF01643">
    <property type="entry name" value="Acyl-ACP_TE"/>
    <property type="match status" value="1"/>
</dbReference>
<dbReference type="Pfam" id="PF20791">
    <property type="entry name" value="Acyl-ACP_TE_C"/>
    <property type="match status" value="1"/>
</dbReference>
<evidence type="ECO:0000259" key="8">
    <source>
        <dbReference type="Pfam" id="PF01643"/>
    </source>
</evidence>
<dbReference type="AlphaFoldDB" id="A0A1M7ZEC3"/>
<evidence type="ECO:0000259" key="9">
    <source>
        <dbReference type="Pfam" id="PF20791"/>
    </source>
</evidence>
<evidence type="ECO:0000256" key="1">
    <source>
        <dbReference type="ARBA" id="ARBA00006500"/>
    </source>
</evidence>
<dbReference type="InterPro" id="IPR029069">
    <property type="entry name" value="HotDog_dom_sf"/>
</dbReference>
<dbReference type="STRING" id="1073327.SAMN04488108_2587"/>
<dbReference type="PANTHER" id="PTHR31727:SF6">
    <property type="entry name" value="OLEOYL-ACYL CARRIER PROTEIN THIOESTERASE 1, CHLOROPLASTIC"/>
    <property type="match status" value="1"/>
</dbReference>
<dbReference type="InterPro" id="IPR002864">
    <property type="entry name" value="Acyl-ACP_thioesterase_NHD"/>
</dbReference>
<keyword evidence="2" id="KW-0444">Lipid biosynthesis</keyword>
<keyword evidence="4" id="KW-0276">Fatty acid metabolism</keyword>
<reference evidence="11" key="1">
    <citation type="submission" date="2016-12" db="EMBL/GenBank/DDBJ databases">
        <authorList>
            <person name="Varghese N."/>
            <person name="Submissions S."/>
        </authorList>
    </citation>
    <scope>NUCLEOTIDE SEQUENCE [LARGE SCALE GENOMIC DNA]</scope>
    <source>
        <strain evidence="11">DSM 25035</strain>
    </source>
</reference>
<name>A0A1M7ZEC3_9BACT</name>
<feature type="domain" description="Acyl-ACP thioesterase N-terminal hotdog" evidence="8">
    <location>
        <begin position="8"/>
        <end position="124"/>
    </location>
</feature>
<keyword evidence="6" id="KW-0443">Lipid metabolism</keyword>
<dbReference type="EMBL" id="FRXN01000003">
    <property type="protein sequence ID" value="SHO63192.1"/>
    <property type="molecule type" value="Genomic_DNA"/>
</dbReference>
<dbReference type="InterPro" id="IPR049427">
    <property type="entry name" value="Acyl-ACP_TE_C"/>
</dbReference>
<protein>
    <submittedName>
        <fullName evidence="10">Acyl-ACP thioesterase</fullName>
    </submittedName>
</protein>
<keyword evidence="7" id="KW-0275">Fatty acid biosynthesis</keyword>
<comment type="similarity">
    <text evidence="1">Belongs to the acyl-ACP thioesterase family.</text>
</comment>
<dbReference type="Gene3D" id="3.10.129.10">
    <property type="entry name" value="Hotdog Thioesterase"/>
    <property type="match status" value="2"/>
</dbReference>
<evidence type="ECO:0000256" key="6">
    <source>
        <dbReference type="ARBA" id="ARBA00023098"/>
    </source>
</evidence>
<evidence type="ECO:0000256" key="2">
    <source>
        <dbReference type="ARBA" id="ARBA00022516"/>
    </source>
</evidence>